<evidence type="ECO:0000313" key="1">
    <source>
        <dbReference type="EMBL" id="KKM71973.1"/>
    </source>
</evidence>
<name>A0A0F9JQM9_9ZZZZ</name>
<comment type="caution">
    <text evidence="1">The sequence shown here is derived from an EMBL/GenBank/DDBJ whole genome shotgun (WGS) entry which is preliminary data.</text>
</comment>
<protein>
    <submittedName>
        <fullName evidence="1">Uncharacterized protein</fullName>
    </submittedName>
</protein>
<reference evidence="1" key="1">
    <citation type="journal article" date="2015" name="Nature">
        <title>Complex archaea that bridge the gap between prokaryotes and eukaryotes.</title>
        <authorList>
            <person name="Spang A."/>
            <person name="Saw J.H."/>
            <person name="Jorgensen S.L."/>
            <person name="Zaremba-Niedzwiedzka K."/>
            <person name="Martijn J."/>
            <person name="Lind A.E."/>
            <person name="van Eijk R."/>
            <person name="Schleper C."/>
            <person name="Guy L."/>
            <person name="Ettema T.J."/>
        </authorList>
    </citation>
    <scope>NUCLEOTIDE SEQUENCE</scope>
</reference>
<gene>
    <name evidence="1" type="ORF">LCGC14_1425230</name>
</gene>
<proteinExistence type="predicted"/>
<dbReference type="EMBL" id="LAZR01009547">
    <property type="protein sequence ID" value="KKM71973.1"/>
    <property type="molecule type" value="Genomic_DNA"/>
</dbReference>
<dbReference type="AlphaFoldDB" id="A0A0F9JQM9"/>
<organism evidence="1">
    <name type="scientific">marine sediment metagenome</name>
    <dbReference type="NCBI Taxonomy" id="412755"/>
    <lineage>
        <taxon>unclassified sequences</taxon>
        <taxon>metagenomes</taxon>
        <taxon>ecological metagenomes</taxon>
    </lineage>
</organism>
<accession>A0A0F9JQM9</accession>
<sequence length="53" mass="6066">MKHDYRATDTDAVIPTKWLLELATNDYIELFGTSDTNGDTFEVHSLQLIISQH</sequence>